<keyword evidence="2" id="KW-1185">Reference proteome</keyword>
<sequence length="76" mass="8413">MQTDNLISASNTIVYYKEVDYTPLGKYSNLYSSTRSILESTYLGGAPSTAEYVINVPVGVTAHNFVIDLYQTQQVV</sequence>
<name>A0A9N9HE18_FUNMO</name>
<dbReference type="Proteomes" id="UP000789375">
    <property type="component" value="Unassembled WGS sequence"/>
</dbReference>
<accession>A0A9N9HE18</accession>
<evidence type="ECO:0000313" key="1">
    <source>
        <dbReference type="EMBL" id="CAG8673214.1"/>
    </source>
</evidence>
<evidence type="ECO:0000313" key="2">
    <source>
        <dbReference type="Proteomes" id="UP000789375"/>
    </source>
</evidence>
<dbReference type="EMBL" id="CAJVPP010006037">
    <property type="protein sequence ID" value="CAG8673214.1"/>
    <property type="molecule type" value="Genomic_DNA"/>
</dbReference>
<reference evidence="1" key="1">
    <citation type="submission" date="2021-06" db="EMBL/GenBank/DDBJ databases">
        <authorList>
            <person name="Kallberg Y."/>
            <person name="Tangrot J."/>
            <person name="Rosling A."/>
        </authorList>
    </citation>
    <scope>NUCLEOTIDE SEQUENCE</scope>
    <source>
        <strain evidence="1">87-6 pot B 2015</strain>
    </source>
</reference>
<dbReference type="AlphaFoldDB" id="A0A9N9HE18"/>
<gene>
    <name evidence="1" type="ORF">FMOSSE_LOCUS12519</name>
</gene>
<comment type="caution">
    <text evidence="1">The sequence shown here is derived from an EMBL/GenBank/DDBJ whole genome shotgun (WGS) entry which is preliminary data.</text>
</comment>
<protein>
    <submittedName>
        <fullName evidence="1">4521_t:CDS:1</fullName>
    </submittedName>
</protein>
<organism evidence="1 2">
    <name type="scientific">Funneliformis mosseae</name>
    <name type="common">Endomycorrhizal fungus</name>
    <name type="synonym">Glomus mosseae</name>
    <dbReference type="NCBI Taxonomy" id="27381"/>
    <lineage>
        <taxon>Eukaryota</taxon>
        <taxon>Fungi</taxon>
        <taxon>Fungi incertae sedis</taxon>
        <taxon>Mucoromycota</taxon>
        <taxon>Glomeromycotina</taxon>
        <taxon>Glomeromycetes</taxon>
        <taxon>Glomerales</taxon>
        <taxon>Glomeraceae</taxon>
        <taxon>Funneliformis</taxon>
    </lineage>
</organism>
<proteinExistence type="predicted"/>